<evidence type="ECO:0000313" key="4">
    <source>
        <dbReference type="Proteomes" id="UP000033005"/>
    </source>
</evidence>
<protein>
    <submittedName>
        <fullName evidence="1">Uncharacterized protein</fullName>
    </submittedName>
</protein>
<dbReference type="Proteomes" id="UP000185283">
    <property type="component" value="Segment"/>
</dbReference>
<keyword evidence="5" id="KW-1185">Reference proteome</keyword>
<sequence length="82" mass="9723">MNMLADHIKEFIQPYPNRYTRGAWEIRVLPREDLDYDGVQKYWRLFKKFPNDFAAAAVSLLPNDVEFVQYDHLANILFATKS</sequence>
<dbReference type="GeneID" id="24172201"/>
<evidence type="ECO:0000313" key="1">
    <source>
        <dbReference type="EMBL" id="AIX20521.1"/>
    </source>
</evidence>
<evidence type="ECO:0000313" key="2">
    <source>
        <dbReference type="EMBL" id="AIX29737.1"/>
    </source>
</evidence>
<gene>
    <name evidence="3" type="ORF">Syn7803C2_57</name>
    <name evidence="1" type="ORF">Syn7803C85_58</name>
    <name evidence="2" type="ORF">Syn7803US33_56</name>
</gene>
<dbReference type="Proteomes" id="UP000185284">
    <property type="component" value="Segment"/>
</dbReference>
<accession>A0A0E3F3F2</accession>
<reference evidence="4 5" key="1">
    <citation type="submission" date="2013-12" db="EMBL/GenBank/DDBJ databases">
        <title>Ecological redundancy of diverse viral populations within a natural community.</title>
        <authorList>
            <person name="Gregory A.C."/>
            <person name="LaButti K."/>
            <person name="Copeland A."/>
            <person name="Woyke T."/>
            <person name="Sullivan M.B."/>
        </authorList>
    </citation>
    <scope>NUCLEOTIDE SEQUENCE [LARGE SCALE GENOMIC DNA]</scope>
    <source>
        <strain evidence="3">Syn7803C2</strain>
        <strain evidence="1">Syn7803C85</strain>
        <strain evidence="2">Syn7803US33</strain>
    </source>
</reference>
<dbReference type="RefSeq" id="YP_009134559.1">
    <property type="nucleotide sequence ID" value="NC_026928.1"/>
</dbReference>
<evidence type="ECO:0000313" key="3">
    <source>
        <dbReference type="EMBL" id="AIX44976.1"/>
    </source>
</evidence>
<dbReference type="EMBL" id="KJ019156">
    <property type="protein sequence ID" value="AIX44976.1"/>
    <property type="molecule type" value="Genomic_DNA"/>
</dbReference>
<dbReference type="Proteomes" id="UP000033005">
    <property type="component" value="Segment"/>
</dbReference>
<dbReference type="KEGG" id="vg:24172201"/>
<name>A0A0E3F3F2_9CAUD</name>
<evidence type="ECO:0000313" key="5">
    <source>
        <dbReference type="Proteomes" id="UP000185283"/>
    </source>
</evidence>
<dbReference type="EMBL" id="KJ019094">
    <property type="protein sequence ID" value="AIX29737.1"/>
    <property type="molecule type" value="Genomic_DNA"/>
</dbReference>
<organism evidence="1 5">
    <name type="scientific">Synechococcus phage ACG-2014e</name>
    <dbReference type="NCBI Taxonomy" id="1493510"/>
    <lineage>
        <taxon>Viruses</taxon>
        <taxon>Duplodnaviria</taxon>
        <taxon>Heunggongvirae</taxon>
        <taxon>Uroviricota</taxon>
        <taxon>Caudoviricetes</taxon>
        <taxon>Pantevenvirales</taxon>
        <taxon>Kyanoviridae</taxon>
        <taxon>Chalconvirus</taxon>
        <taxon>Chalconvirus acg2014e</taxon>
    </lineage>
</organism>
<dbReference type="OrthoDB" id="20015at10239"/>
<dbReference type="EMBL" id="KJ019054">
    <property type="protein sequence ID" value="AIX20521.1"/>
    <property type="molecule type" value="Genomic_DNA"/>
</dbReference>
<proteinExistence type="predicted"/>